<proteinExistence type="predicted"/>
<dbReference type="EMBL" id="VEVO01000019">
    <property type="protein sequence ID" value="KAF0026915.1"/>
    <property type="molecule type" value="Genomic_DNA"/>
</dbReference>
<gene>
    <name evidence="4" type="ORF">F2P81_021652</name>
</gene>
<comment type="caution">
    <text evidence="4">The sequence shown here is derived from an EMBL/GenBank/DDBJ whole genome shotgun (WGS) entry which is preliminary data.</text>
</comment>
<evidence type="ECO:0000256" key="1">
    <source>
        <dbReference type="SAM" id="MobiDB-lite"/>
    </source>
</evidence>
<sequence>MLTLVLGWTALLSGFRPAAPFVSAKFPSSRDDRKCQVFIPPPLPPPMFPPLRWKPVLMVDITHHITGARGEKGQKGGRGWRGLYGDIGTPGMIKGECGVAGAPGEKGDLGLRGDPGLRGEQGPRADPGGRGPMVFVADGERQMRRLRGENVMVLRTDRRALYIYSESQWINVLVTNGNINIYIYIYIYRHLLFRKNIQRKLHHMKHSCPIGNINSIVHLFVSMLSLWDQDDPRH</sequence>
<feature type="transmembrane region" description="Helical" evidence="2">
    <location>
        <begin position="209"/>
        <end position="227"/>
    </location>
</feature>
<organism evidence="4 5">
    <name type="scientific">Scophthalmus maximus</name>
    <name type="common">Turbot</name>
    <name type="synonym">Psetta maxima</name>
    <dbReference type="NCBI Taxonomy" id="52904"/>
    <lineage>
        <taxon>Eukaryota</taxon>
        <taxon>Metazoa</taxon>
        <taxon>Chordata</taxon>
        <taxon>Craniata</taxon>
        <taxon>Vertebrata</taxon>
        <taxon>Euteleostomi</taxon>
        <taxon>Actinopterygii</taxon>
        <taxon>Neopterygii</taxon>
        <taxon>Teleostei</taxon>
        <taxon>Neoteleostei</taxon>
        <taxon>Acanthomorphata</taxon>
        <taxon>Carangaria</taxon>
        <taxon>Pleuronectiformes</taxon>
        <taxon>Pleuronectoidei</taxon>
        <taxon>Scophthalmidae</taxon>
        <taxon>Scophthalmus</taxon>
    </lineage>
</organism>
<evidence type="ECO:0000256" key="3">
    <source>
        <dbReference type="SAM" id="SignalP"/>
    </source>
</evidence>
<feature type="chain" id="PRO_5025522439" evidence="3">
    <location>
        <begin position="21"/>
        <end position="234"/>
    </location>
</feature>
<dbReference type="Proteomes" id="UP000438429">
    <property type="component" value="Unassembled WGS sequence"/>
</dbReference>
<dbReference type="AlphaFoldDB" id="A0A6A4S3V0"/>
<keyword evidence="2" id="KW-1133">Transmembrane helix</keyword>
<protein>
    <submittedName>
        <fullName evidence="4">Uncharacterized protein</fullName>
    </submittedName>
</protein>
<evidence type="ECO:0000313" key="4">
    <source>
        <dbReference type="EMBL" id="KAF0026915.1"/>
    </source>
</evidence>
<keyword evidence="2" id="KW-0812">Transmembrane</keyword>
<evidence type="ECO:0000256" key="2">
    <source>
        <dbReference type="SAM" id="Phobius"/>
    </source>
</evidence>
<reference evidence="4 5" key="1">
    <citation type="submission" date="2019-06" db="EMBL/GenBank/DDBJ databases">
        <title>Draft genomes of female and male turbot (Scophthalmus maximus).</title>
        <authorList>
            <person name="Xu H."/>
            <person name="Xu X.-W."/>
            <person name="Shao C."/>
            <person name="Chen S."/>
        </authorList>
    </citation>
    <scope>NUCLEOTIDE SEQUENCE [LARGE SCALE GENOMIC DNA]</scope>
    <source>
        <strain evidence="4">Ysfricsl-2016a</strain>
        <tissue evidence="4">Blood</tissue>
    </source>
</reference>
<keyword evidence="2" id="KW-0472">Membrane</keyword>
<feature type="transmembrane region" description="Helical" evidence="2">
    <location>
        <begin position="169"/>
        <end position="188"/>
    </location>
</feature>
<feature type="region of interest" description="Disordered" evidence="1">
    <location>
        <begin position="110"/>
        <end position="132"/>
    </location>
</feature>
<feature type="compositionally biased region" description="Basic and acidic residues" evidence="1">
    <location>
        <begin position="110"/>
        <end position="123"/>
    </location>
</feature>
<feature type="signal peptide" evidence="3">
    <location>
        <begin position="1"/>
        <end position="20"/>
    </location>
</feature>
<evidence type="ECO:0000313" key="5">
    <source>
        <dbReference type="Proteomes" id="UP000438429"/>
    </source>
</evidence>
<keyword evidence="3" id="KW-0732">Signal</keyword>
<accession>A0A6A4S3V0</accession>
<name>A0A6A4S3V0_SCOMX</name>